<feature type="region of interest" description="Disordered" evidence="1">
    <location>
        <begin position="259"/>
        <end position="289"/>
    </location>
</feature>
<keyword evidence="4" id="KW-1185">Reference proteome</keyword>
<proteinExistence type="predicted"/>
<dbReference type="Proteomes" id="UP000310158">
    <property type="component" value="Unassembled WGS sequence"/>
</dbReference>
<accession>A0A4S4LYZ5</accession>
<evidence type="ECO:0000259" key="2">
    <source>
        <dbReference type="PROSITE" id="PS50076"/>
    </source>
</evidence>
<comment type="caution">
    <text evidence="3">The sequence shown here is derived from an EMBL/GenBank/DDBJ whole genome shotgun (WGS) entry which is preliminary data.</text>
</comment>
<dbReference type="Gene3D" id="1.10.287.110">
    <property type="entry name" value="DnaJ domain"/>
    <property type="match status" value="1"/>
</dbReference>
<dbReference type="EMBL" id="SGPL01000096">
    <property type="protein sequence ID" value="THH17822.1"/>
    <property type="molecule type" value="Genomic_DNA"/>
</dbReference>
<dbReference type="GO" id="GO:0031072">
    <property type="term" value="F:heat shock protein binding"/>
    <property type="evidence" value="ECO:0007669"/>
    <property type="project" value="TreeGrafter"/>
</dbReference>
<feature type="compositionally biased region" description="Basic and acidic residues" evidence="1">
    <location>
        <begin position="353"/>
        <end position="367"/>
    </location>
</feature>
<dbReference type="AlphaFoldDB" id="A0A4S4LYZ5"/>
<feature type="compositionally biased region" description="Basic residues" evidence="1">
    <location>
        <begin position="374"/>
        <end position="384"/>
    </location>
</feature>
<dbReference type="PROSITE" id="PS50076">
    <property type="entry name" value="DNAJ_2"/>
    <property type="match status" value="1"/>
</dbReference>
<dbReference type="PANTHER" id="PTHR44144">
    <property type="entry name" value="DNAJ HOMOLOG SUBFAMILY C MEMBER 9"/>
    <property type="match status" value="1"/>
</dbReference>
<dbReference type="InterPro" id="IPR056453">
    <property type="entry name" value="HTH_DNAJC9"/>
</dbReference>
<organism evidence="3 4">
    <name type="scientific">Bondarzewia mesenterica</name>
    <dbReference type="NCBI Taxonomy" id="1095465"/>
    <lineage>
        <taxon>Eukaryota</taxon>
        <taxon>Fungi</taxon>
        <taxon>Dikarya</taxon>
        <taxon>Basidiomycota</taxon>
        <taxon>Agaricomycotina</taxon>
        <taxon>Agaricomycetes</taxon>
        <taxon>Russulales</taxon>
        <taxon>Bondarzewiaceae</taxon>
        <taxon>Bondarzewia</taxon>
    </lineage>
</organism>
<protein>
    <recommendedName>
        <fullName evidence="2">J domain-containing protein</fullName>
    </recommendedName>
</protein>
<dbReference type="OrthoDB" id="110024at2759"/>
<dbReference type="GO" id="GO:0005737">
    <property type="term" value="C:cytoplasm"/>
    <property type="evidence" value="ECO:0007669"/>
    <property type="project" value="TreeGrafter"/>
</dbReference>
<dbReference type="Pfam" id="PF00226">
    <property type="entry name" value="DnaJ"/>
    <property type="match status" value="1"/>
</dbReference>
<dbReference type="Pfam" id="PF23302">
    <property type="entry name" value="HTH_DNAJC9"/>
    <property type="match status" value="1"/>
</dbReference>
<feature type="domain" description="J" evidence="2">
    <location>
        <begin position="33"/>
        <end position="103"/>
    </location>
</feature>
<dbReference type="PANTHER" id="PTHR44144:SF1">
    <property type="entry name" value="DNAJ HOMOLOG SUBFAMILY C MEMBER 9"/>
    <property type="match status" value="1"/>
</dbReference>
<dbReference type="GO" id="GO:0005634">
    <property type="term" value="C:nucleus"/>
    <property type="evidence" value="ECO:0007669"/>
    <property type="project" value="TreeGrafter"/>
</dbReference>
<feature type="compositionally biased region" description="Basic residues" evidence="1">
    <location>
        <begin position="261"/>
        <end position="270"/>
    </location>
</feature>
<sequence>MSHRVGYGRVVQQTAMDDREDPAALFFKDKSVDLYAALNINQDASLDDIKKAYRKLALVYHPDKHATKDESAKADASLKFQQIGFAYTVLGDEKRRQRYDKTGKTDEGFEMELGEDGWEAYFENLFDRVTREKLDEMKKEYQGTCTMFFLQLISFDATFIGSVEETEDLKKAYLDMDGSIEEIMNHIPHSTHDDEARFIIIISGLISKSELPALATWESSTKDEKGKLVRKKQAEKEAKEAEELARELGVWDEFYGSGKTGSRKGKNKGKGRAEEGEEDSDHSGLQALILKKNKKMNGFLDDLAAKYAEPKTKGKGKRKRKNKAEDDEDVEESPRKKKRGSAVEPPEIDAEEFEKLQQKLFGDKSKNSEGSTSKGKKGRTRKGK</sequence>
<dbReference type="SMART" id="SM00271">
    <property type="entry name" value="DnaJ"/>
    <property type="match status" value="1"/>
</dbReference>
<evidence type="ECO:0000313" key="4">
    <source>
        <dbReference type="Proteomes" id="UP000310158"/>
    </source>
</evidence>
<dbReference type="InterPro" id="IPR036869">
    <property type="entry name" value="J_dom_sf"/>
</dbReference>
<dbReference type="InterPro" id="IPR052594">
    <property type="entry name" value="J_domain-containing_protein"/>
</dbReference>
<evidence type="ECO:0000313" key="3">
    <source>
        <dbReference type="EMBL" id="THH17822.1"/>
    </source>
</evidence>
<dbReference type="SUPFAM" id="SSF46565">
    <property type="entry name" value="Chaperone J-domain"/>
    <property type="match status" value="1"/>
</dbReference>
<name>A0A4S4LYZ5_9AGAM</name>
<dbReference type="PRINTS" id="PR00625">
    <property type="entry name" value="JDOMAIN"/>
</dbReference>
<feature type="compositionally biased region" description="Basic residues" evidence="1">
    <location>
        <begin position="313"/>
        <end position="322"/>
    </location>
</feature>
<dbReference type="InterPro" id="IPR001623">
    <property type="entry name" value="DnaJ_domain"/>
</dbReference>
<reference evidence="3 4" key="1">
    <citation type="submission" date="2019-02" db="EMBL/GenBank/DDBJ databases">
        <title>Genome sequencing of the rare red list fungi Bondarzewia mesenterica.</title>
        <authorList>
            <person name="Buettner E."/>
            <person name="Kellner H."/>
        </authorList>
    </citation>
    <scope>NUCLEOTIDE SEQUENCE [LARGE SCALE GENOMIC DNA]</scope>
    <source>
        <strain evidence="3 4">DSM 108281</strain>
    </source>
</reference>
<feature type="region of interest" description="Disordered" evidence="1">
    <location>
        <begin position="304"/>
        <end position="384"/>
    </location>
</feature>
<evidence type="ECO:0000256" key="1">
    <source>
        <dbReference type="SAM" id="MobiDB-lite"/>
    </source>
</evidence>
<gene>
    <name evidence="3" type="ORF">EW146_g3071</name>
</gene>
<dbReference type="CDD" id="cd06257">
    <property type="entry name" value="DnaJ"/>
    <property type="match status" value="1"/>
</dbReference>